<reference evidence="1 2" key="1">
    <citation type="submission" date="2013-04" db="EMBL/GenBank/DDBJ databases">
        <title>The Genome Sequence of Bartonella bacilliformis Ver097.</title>
        <authorList>
            <consortium name="The Broad Institute Genomics Platform"/>
            <consortium name="The Broad Institute Genome Sequencing Center for Infectious Disease"/>
            <person name="Feldgarden M."/>
            <person name="Kirby J."/>
            <person name="Birtles R."/>
            <person name="Dasch G."/>
            <person name="Hendrix L."/>
            <person name="Koehler J."/>
            <person name="Walker B."/>
            <person name="Young S.K."/>
            <person name="Zeng Q."/>
            <person name="Gargeya S."/>
            <person name="Fitzgerald M."/>
            <person name="Haas B."/>
            <person name="Abouelleil A."/>
            <person name="Allen A.W."/>
            <person name="Alvarado L."/>
            <person name="Arachchi H.M."/>
            <person name="Berlin A.M."/>
            <person name="Chapman S.B."/>
            <person name="Gainer-Dewar J."/>
            <person name="Goldberg J."/>
            <person name="Griggs A."/>
            <person name="Gujja S."/>
            <person name="Hansen M."/>
            <person name="Howarth C."/>
            <person name="Imamovic A."/>
            <person name="Ireland A."/>
            <person name="Larimer J."/>
            <person name="McCowan C."/>
            <person name="Murphy C."/>
            <person name="Pearson M."/>
            <person name="Poon T.W."/>
            <person name="Priest M."/>
            <person name="Roberts A."/>
            <person name="Saif S."/>
            <person name="Shea T."/>
            <person name="Sisk P."/>
            <person name="Sykes S."/>
            <person name="Wortman J."/>
            <person name="Nusbaum C."/>
            <person name="Birren B."/>
        </authorList>
    </citation>
    <scope>NUCLEOTIDE SEQUENCE [LARGE SCALE GENOMIC DNA]</scope>
    <source>
        <strain evidence="1 2">Ver097</strain>
    </source>
</reference>
<gene>
    <name evidence="1" type="ORF">H710_00625</name>
</gene>
<evidence type="ECO:0000313" key="1">
    <source>
        <dbReference type="EMBL" id="KEG20029.1"/>
    </source>
</evidence>
<accession>A0A072REU9</accession>
<dbReference type="PATRIC" id="fig|1293911.3.peg.660"/>
<dbReference type="HOGENOM" id="CLU_3372264_0_0_5"/>
<protein>
    <submittedName>
        <fullName evidence="1">Uncharacterized protein</fullName>
    </submittedName>
</protein>
<sequence length="34" mass="4178">MRVQQFNEFRHQFDDAIKQAELDNEKGYYRVSTI</sequence>
<dbReference type="AlphaFoldDB" id="A0A072REU9"/>
<name>A0A072REU9_BARBA</name>
<proteinExistence type="predicted"/>
<organism evidence="1 2">
    <name type="scientific">Bartonella bacilliformis Ver097</name>
    <dbReference type="NCBI Taxonomy" id="1293911"/>
    <lineage>
        <taxon>Bacteria</taxon>
        <taxon>Pseudomonadati</taxon>
        <taxon>Pseudomonadota</taxon>
        <taxon>Alphaproteobacteria</taxon>
        <taxon>Hyphomicrobiales</taxon>
        <taxon>Bartonellaceae</taxon>
        <taxon>Bartonella</taxon>
    </lineage>
</organism>
<comment type="caution">
    <text evidence="1">The sequence shown here is derived from an EMBL/GenBank/DDBJ whole genome shotgun (WGS) entry which is preliminary data.</text>
</comment>
<dbReference type="Proteomes" id="UP000031740">
    <property type="component" value="Unassembled WGS sequence"/>
</dbReference>
<dbReference type="EMBL" id="ASIV01000004">
    <property type="protein sequence ID" value="KEG20029.1"/>
    <property type="molecule type" value="Genomic_DNA"/>
</dbReference>
<evidence type="ECO:0000313" key="2">
    <source>
        <dbReference type="Proteomes" id="UP000031740"/>
    </source>
</evidence>